<name>A0ABY5GT33_9GAMM</name>
<proteinExistence type="predicted"/>
<protein>
    <submittedName>
        <fullName evidence="1">Uncharacterized protein</fullName>
    </submittedName>
</protein>
<gene>
    <name evidence="1" type="ORF">KDX31_13940</name>
</gene>
<evidence type="ECO:0000313" key="2">
    <source>
        <dbReference type="Proteomes" id="UP001059950"/>
    </source>
</evidence>
<dbReference type="Proteomes" id="UP001059950">
    <property type="component" value="Chromosome"/>
</dbReference>
<keyword evidence="2" id="KW-1185">Reference proteome</keyword>
<reference evidence="1" key="1">
    <citation type="submission" date="2021-04" db="EMBL/GenBank/DDBJ databases">
        <title>Oceanospirillales bacteria with DddD are important DMSP degraders in coastal seawater.</title>
        <authorList>
            <person name="Liu J."/>
        </authorList>
    </citation>
    <scope>NUCLEOTIDE SEQUENCE</scope>
    <source>
        <strain evidence="1">GY6</strain>
    </source>
</reference>
<accession>A0ABY5GT33</accession>
<organism evidence="1 2">
    <name type="scientific">Amphritea atlantica</name>
    <dbReference type="NCBI Taxonomy" id="355243"/>
    <lineage>
        <taxon>Bacteria</taxon>
        <taxon>Pseudomonadati</taxon>
        <taxon>Pseudomonadota</taxon>
        <taxon>Gammaproteobacteria</taxon>
        <taxon>Oceanospirillales</taxon>
        <taxon>Oceanospirillaceae</taxon>
        <taxon>Amphritea</taxon>
    </lineage>
</organism>
<sequence>MPKPDAVRKTFVFAILIILVSAAVIATRGGIADVYAYSPRQHLEQWQKTDKIPSEEKLATQLANIRSAIEWQPNRAEYRDIEALLLYYQALHHYQAGSSSGYRESTLKAIAGYRNATQERPNWPYSWANLALMKASIQQFDHEFEAALIKAIKLGPWENSVNISVAEAGLLGWAALAPATQNAVIENIERGLKRNTPVLKKRLKTINKLGMACIYLKASNERKRLCGF</sequence>
<dbReference type="EMBL" id="CP073344">
    <property type="protein sequence ID" value="UTW02447.1"/>
    <property type="molecule type" value="Genomic_DNA"/>
</dbReference>
<evidence type="ECO:0000313" key="1">
    <source>
        <dbReference type="EMBL" id="UTW02447.1"/>
    </source>
</evidence>